<keyword evidence="3" id="KW-1185">Reference proteome</keyword>
<proteinExistence type="predicted"/>
<gene>
    <name evidence="2" type="ORF">Scep_025542</name>
</gene>
<comment type="caution">
    <text evidence="2">The sequence shown here is derived from an EMBL/GenBank/DDBJ whole genome shotgun (WGS) entry which is preliminary data.</text>
</comment>
<feature type="region of interest" description="Disordered" evidence="1">
    <location>
        <begin position="66"/>
        <end position="124"/>
    </location>
</feature>
<dbReference type="EMBL" id="JBBNAG010000011">
    <property type="protein sequence ID" value="KAK9094073.1"/>
    <property type="molecule type" value="Genomic_DNA"/>
</dbReference>
<dbReference type="AlphaFoldDB" id="A0AAP0EQR6"/>
<protein>
    <submittedName>
        <fullName evidence="2">Uncharacterized protein</fullName>
    </submittedName>
</protein>
<organism evidence="2 3">
    <name type="scientific">Stephania cephalantha</name>
    <dbReference type="NCBI Taxonomy" id="152367"/>
    <lineage>
        <taxon>Eukaryota</taxon>
        <taxon>Viridiplantae</taxon>
        <taxon>Streptophyta</taxon>
        <taxon>Embryophyta</taxon>
        <taxon>Tracheophyta</taxon>
        <taxon>Spermatophyta</taxon>
        <taxon>Magnoliopsida</taxon>
        <taxon>Ranunculales</taxon>
        <taxon>Menispermaceae</taxon>
        <taxon>Menispermoideae</taxon>
        <taxon>Cissampelideae</taxon>
        <taxon>Stephania</taxon>
    </lineage>
</organism>
<accession>A0AAP0EQR6</accession>
<sequence>MESNTGDPIAADDDLLDIRPSRPEHILKFVTVGAIRRRVVGARGPCLGDFCEAVDVRYRDLTAASALAGDQDQDAGGGRQPRGVDPLAGKGPHLAAPPPDHRDRNVSGTPPKLVCGSHNPKSGQKQFYRCKGIDISCDVYVGGSPETTIAGGPTRSNHDH</sequence>
<evidence type="ECO:0000256" key="1">
    <source>
        <dbReference type="SAM" id="MobiDB-lite"/>
    </source>
</evidence>
<name>A0AAP0EQR6_9MAGN</name>
<evidence type="ECO:0000313" key="2">
    <source>
        <dbReference type="EMBL" id="KAK9094073.1"/>
    </source>
</evidence>
<evidence type="ECO:0000313" key="3">
    <source>
        <dbReference type="Proteomes" id="UP001419268"/>
    </source>
</evidence>
<reference evidence="2 3" key="1">
    <citation type="submission" date="2024-01" db="EMBL/GenBank/DDBJ databases">
        <title>Genome assemblies of Stephania.</title>
        <authorList>
            <person name="Yang L."/>
        </authorList>
    </citation>
    <scope>NUCLEOTIDE SEQUENCE [LARGE SCALE GENOMIC DNA]</scope>
    <source>
        <strain evidence="2">JXDWG</strain>
        <tissue evidence="2">Leaf</tissue>
    </source>
</reference>
<dbReference type="Proteomes" id="UP001419268">
    <property type="component" value="Unassembled WGS sequence"/>
</dbReference>